<name>A0A316YGZ9_9BASI</name>
<proteinExistence type="predicted"/>
<dbReference type="EMBL" id="KZ819640">
    <property type="protein sequence ID" value="PWN87383.1"/>
    <property type="molecule type" value="Genomic_DNA"/>
</dbReference>
<dbReference type="RefSeq" id="XP_025374581.1">
    <property type="nucleotide sequence ID" value="XM_025522710.1"/>
</dbReference>
<reference evidence="1" key="1">
    <citation type="journal article" date="2018" name="Mol. Biol. Evol.">
        <title>Broad Genomic Sampling Reveals a Smut Pathogenic Ancestry of the Fungal Clade Ustilaginomycotina.</title>
        <authorList>
            <person name="Kijpornyongpan T."/>
            <person name="Mondo S.J."/>
            <person name="Barry K."/>
            <person name="Sandor L."/>
            <person name="Lee J."/>
            <person name="Lipzen A."/>
            <person name="Pangilinan J."/>
            <person name="LaButti K."/>
            <person name="Hainaut M."/>
            <person name="Henrissat B."/>
            <person name="Grigoriev I.V."/>
            <person name="Spatafora J.W."/>
            <person name="Aime M.C."/>
        </authorList>
    </citation>
    <scope>NUCLEOTIDE SEQUENCE [LARGE SCALE GENOMIC DNA]</scope>
    <source>
        <strain evidence="1">MCA 4198</strain>
    </source>
</reference>
<keyword evidence="2" id="KW-1185">Reference proteome</keyword>
<dbReference type="AlphaFoldDB" id="A0A316YGZ9"/>
<dbReference type="GeneID" id="37044626"/>
<organism evidence="1 2">
    <name type="scientific">Acaromyces ingoldii</name>
    <dbReference type="NCBI Taxonomy" id="215250"/>
    <lineage>
        <taxon>Eukaryota</taxon>
        <taxon>Fungi</taxon>
        <taxon>Dikarya</taxon>
        <taxon>Basidiomycota</taxon>
        <taxon>Ustilaginomycotina</taxon>
        <taxon>Exobasidiomycetes</taxon>
        <taxon>Exobasidiales</taxon>
        <taxon>Cryptobasidiaceae</taxon>
        <taxon>Acaromyces</taxon>
    </lineage>
</organism>
<protein>
    <submittedName>
        <fullName evidence="1">Uncharacterized protein</fullName>
    </submittedName>
</protein>
<evidence type="ECO:0000313" key="1">
    <source>
        <dbReference type="EMBL" id="PWN87383.1"/>
    </source>
</evidence>
<dbReference type="Proteomes" id="UP000245768">
    <property type="component" value="Unassembled WGS sequence"/>
</dbReference>
<evidence type="ECO:0000313" key="2">
    <source>
        <dbReference type="Proteomes" id="UP000245768"/>
    </source>
</evidence>
<gene>
    <name evidence="1" type="ORF">FA10DRAFT_269338</name>
</gene>
<accession>A0A316YGZ9</accession>
<sequence>MRSTVRRPARSSDSLVSLHILSLSRLIKGYQIISQSALVLSLPMIVCGAFSKVSVQFSQSPVLLCDGWTSTVDLKKFFP</sequence>
<dbReference type="InParanoid" id="A0A316YGZ9"/>